<dbReference type="RefSeq" id="WP_072428940.1">
    <property type="nucleotide sequence ID" value="NZ_FPKR01000009.1"/>
</dbReference>
<dbReference type="Pfam" id="PF08085">
    <property type="entry name" value="Entericidin"/>
    <property type="match status" value="1"/>
</dbReference>
<evidence type="ECO:0000256" key="3">
    <source>
        <dbReference type="ARBA" id="ARBA00022729"/>
    </source>
</evidence>
<evidence type="ECO:0000313" key="8">
    <source>
        <dbReference type="EMBL" id="SFZ77453.1"/>
    </source>
</evidence>
<evidence type="ECO:0000256" key="7">
    <source>
        <dbReference type="SAM" id="SignalP"/>
    </source>
</evidence>
<keyword evidence="6" id="KW-0449">Lipoprotein</keyword>
<keyword evidence="4" id="KW-0472">Membrane</keyword>
<organism evidence="8 9">
    <name type="scientific">Chitinimonas taiwanensis DSM 18899</name>
    <dbReference type="NCBI Taxonomy" id="1121279"/>
    <lineage>
        <taxon>Bacteria</taxon>
        <taxon>Pseudomonadati</taxon>
        <taxon>Pseudomonadota</taxon>
        <taxon>Betaproteobacteria</taxon>
        <taxon>Neisseriales</taxon>
        <taxon>Chitinibacteraceae</taxon>
        <taxon>Chitinimonas</taxon>
    </lineage>
</organism>
<keyword evidence="2" id="KW-1003">Cell membrane</keyword>
<dbReference type="GO" id="GO:0016020">
    <property type="term" value="C:membrane"/>
    <property type="evidence" value="ECO:0007669"/>
    <property type="project" value="InterPro"/>
</dbReference>
<dbReference type="InterPro" id="IPR012556">
    <property type="entry name" value="Entericidin"/>
</dbReference>
<dbReference type="Proteomes" id="UP000186513">
    <property type="component" value="Unassembled WGS sequence"/>
</dbReference>
<evidence type="ECO:0000256" key="2">
    <source>
        <dbReference type="ARBA" id="ARBA00022475"/>
    </source>
</evidence>
<sequence>MKRLSLIALTLLMGVQLSACNTMQGLGQDIKKGGEAIERAADKAAS</sequence>
<feature type="signal peptide" evidence="7">
    <location>
        <begin position="1"/>
        <end position="19"/>
    </location>
</feature>
<proteinExistence type="inferred from homology"/>
<comment type="similarity">
    <text evidence="1">Belongs to the EcnA/EcnB lipoprotein family.</text>
</comment>
<dbReference type="EMBL" id="FPKR01000009">
    <property type="protein sequence ID" value="SFZ77453.1"/>
    <property type="molecule type" value="Genomic_DNA"/>
</dbReference>
<evidence type="ECO:0000256" key="1">
    <source>
        <dbReference type="ARBA" id="ARBA00010296"/>
    </source>
</evidence>
<gene>
    <name evidence="8" type="ORF">SAMN02745887_02431</name>
</gene>
<reference evidence="8 9" key="1">
    <citation type="submission" date="2016-11" db="EMBL/GenBank/DDBJ databases">
        <authorList>
            <person name="Jaros S."/>
            <person name="Januszkiewicz K."/>
            <person name="Wedrychowicz H."/>
        </authorList>
    </citation>
    <scope>NUCLEOTIDE SEQUENCE [LARGE SCALE GENOMIC DNA]</scope>
    <source>
        <strain evidence="8 9">DSM 18899</strain>
    </source>
</reference>
<dbReference type="AlphaFoldDB" id="A0A1K2HL87"/>
<evidence type="ECO:0000256" key="4">
    <source>
        <dbReference type="ARBA" id="ARBA00023136"/>
    </source>
</evidence>
<evidence type="ECO:0000313" key="9">
    <source>
        <dbReference type="Proteomes" id="UP000186513"/>
    </source>
</evidence>
<protein>
    <submittedName>
        <fullName evidence="8">Predicted small secreted protein</fullName>
    </submittedName>
</protein>
<evidence type="ECO:0000256" key="6">
    <source>
        <dbReference type="ARBA" id="ARBA00023288"/>
    </source>
</evidence>
<dbReference type="OrthoDB" id="9181810at2"/>
<evidence type="ECO:0000256" key="5">
    <source>
        <dbReference type="ARBA" id="ARBA00023139"/>
    </source>
</evidence>
<keyword evidence="3 7" id="KW-0732">Signal</keyword>
<keyword evidence="5" id="KW-0564">Palmitate</keyword>
<name>A0A1K2HL87_9NEIS</name>
<dbReference type="STRING" id="1121279.SAMN02745887_02431"/>
<accession>A0A1K2HL87</accession>
<feature type="chain" id="PRO_5013335364" evidence="7">
    <location>
        <begin position="20"/>
        <end position="46"/>
    </location>
</feature>
<dbReference type="GO" id="GO:0009636">
    <property type="term" value="P:response to toxic substance"/>
    <property type="evidence" value="ECO:0007669"/>
    <property type="project" value="InterPro"/>
</dbReference>
<keyword evidence="9" id="KW-1185">Reference proteome</keyword>